<dbReference type="Pfam" id="PF00521">
    <property type="entry name" value="DNA_topoisoIV"/>
    <property type="match status" value="1"/>
</dbReference>
<dbReference type="Gene3D" id="1.10.268.10">
    <property type="entry name" value="Topoisomerase, domain 3"/>
    <property type="match status" value="1"/>
</dbReference>
<dbReference type="InterPro" id="IPR013760">
    <property type="entry name" value="Topo_IIA-like_dom_sf"/>
</dbReference>
<feature type="coiled-coil region" evidence="11">
    <location>
        <begin position="441"/>
        <end position="482"/>
    </location>
</feature>
<dbReference type="NCBIfam" id="NF004043">
    <property type="entry name" value="PRK05560.1"/>
    <property type="match status" value="1"/>
</dbReference>
<accession>A0A286FFG1</accession>
<dbReference type="GO" id="GO:0005737">
    <property type="term" value="C:cytoplasm"/>
    <property type="evidence" value="ECO:0007669"/>
    <property type="project" value="UniProtKB-SubCell"/>
</dbReference>
<evidence type="ECO:0000256" key="2">
    <source>
        <dbReference type="ARBA" id="ARBA00008263"/>
    </source>
</evidence>
<dbReference type="OrthoDB" id="9806486at2"/>
<dbReference type="Gene3D" id="3.30.1360.40">
    <property type="match status" value="1"/>
</dbReference>
<keyword evidence="5 9" id="KW-0799">Topoisomerase</keyword>
<feature type="short sequence motif" description="GyrA-box" evidence="9">
    <location>
        <begin position="531"/>
        <end position="537"/>
    </location>
</feature>
<dbReference type="Proteomes" id="UP000219452">
    <property type="component" value="Unassembled WGS sequence"/>
</dbReference>
<name>A0A286FFG1_9BACT</name>
<dbReference type="InterPro" id="IPR002205">
    <property type="entry name" value="Topo_IIA_dom_A"/>
</dbReference>
<evidence type="ECO:0000313" key="13">
    <source>
        <dbReference type="EMBL" id="SOD81961.1"/>
    </source>
</evidence>
<comment type="subunit">
    <text evidence="8">Heterotetramer composed of ParC and ParE.</text>
</comment>
<comment type="similarity">
    <text evidence="2 9">Belongs to the type II topoisomerase GyrA/ParC subunit family.</text>
</comment>
<dbReference type="GO" id="GO:0003677">
    <property type="term" value="F:DNA binding"/>
    <property type="evidence" value="ECO:0007669"/>
    <property type="project" value="UniProtKB-UniRule"/>
</dbReference>
<evidence type="ECO:0000256" key="5">
    <source>
        <dbReference type="ARBA" id="ARBA00023029"/>
    </source>
</evidence>
<dbReference type="InterPro" id="IPR013758">
    <property type="entry name" value="Topo_IIA_A/C_ab"/>
</dbReference>
<proteinExistence type="inferred from homology"/>
<comment type="subunit">
    <text evidence="9">Heterotetramer, composed of two GyrA and two GyrB chains. In the heterotetramer, GyrA contains the active site tyrosine that forms a transient covalent intermediate with DNA, while GyrB binds cofactors and catalyzes ATP hydrolysis.</text>
</comment>
<dbReference type="PANTHER" id="PTHR43493">
    <property type="entry name" value="DNA GYRASE/TOPOISOMERASE SUBUNIT A"/>
    <property type="match status" value="1"/>
</dbReference>
<dbReference type="InterPro" id="IPR013757">
    <property type="entry name" value="Topo_IIA_A_a_sf"/>
</dbReference>
<feature type="active site" description="O-(5'-phospho-DNA)-tyrosine intermediate" evidence="9 10">
    <location>
        <position position="128"/>
    </location>
</feature>
<dbReference type="FunFam" id="3.30.1360.40:FF:000002">
    <property type="entry name" value="DNA gyrase subunit A"/>
    <property type="match status" value="1"/>
</dbReference>
<dbReference type="NCBIfam" id="TIGR01063">
    <property type="entry name" value="gyrA"/>
    <property type="match status" value="1"/>
</dbReference>
<feature type="domain" description="Topo IIA-type catalytic" evidence="12">
    <location>
        <begin position="40"/>
        <end position="510"/>
    </location>
</feature>
<evidence type="ECO:0000256" key="7">
    <source>
        <dbReference type="ARBA" id="ARBA00023235"/>
    </source>
</evidence>
<evidence type="ECO:0000256" key="4">
    <source>
        <dbReference type="ARBA" id="ARBA00022840"/>
    </source>
</evidence>
<dbReference type="FunFam" id="3.90.199.10:FF:000001">
    <property type="entry name" value="DNA gyrase subunit A"/>
    <property type="match status" value="1"/>
</dbReference>
<evidence type="ECO:0000256" key="6">
    <source>
        <dbReference type="ARBA" id="ARBA00023125"/>
    </source>
</evidence>
<dbReference type="InterPro" id="IPR035516">
    <property type="entry name" value="Gyrase/topoIV_suA_C"/>
</dbReference>
<dbReference type="GO" id="GO:0034335">
    <property type="term" value="F:DNA negative supercoiling activity"/>
    <property type="evidence" value="ECO:0007669"/>
    <property type="project" value="UniProtKB-ARBA"/>
</dbReference>
<dbReference type="GO" id="GO:0005524">
    <property type="term" value="F:ATP binding"/>
    <property type="evidence" value="ECO:0007669"/>
    <property type="project" value="UniProtKB-UniRule"/>
</dbReference>
<dbReference type="GO" id="GO:0009330">
    <property type="term" value="C:DNA topoisomerase type II (double strand cut, ATP-hydrolyzing) complex"/>
    <property type="evidence" value="ECO:0007669"/>
    <property type="project" value="TreeGrafter"/>
</dbReference>
<evidence type="ECO:0000256" key="11">
    <source>
        <dbReference type="SAM" id="Coils"/>
    </source>
</evidence>
<dbReference type="Pfam" id="PF03989">
    <property type="entry name" value="DNA_gyraseA_C"/>
    <property type="match status" value="6"/>
</dbReference>
<dbReference type="FunFam" id="2.120.10.90:FF:000005">
    <property type="entry name" value="DNA topoisomerase 4 subunit A"/>
    <property type="match status" value="1"/>
</dbReference>
<dbReference type="SUPFAM" id="SSF101904">
    <property type="entry name" value="GyrA/ParC C-terminal domain-like"/>
    <property type="match status" value="1"/>
</dbReference>
<comment type="catalytic activity">
    <reaction evidence="1 9 10">
        <text>ATP-dependent breakage, passage and rejoining of double-stranded DNA.</text>
        <dbReference type="EC" id="5.6.2.2"/>
    </reaction>
</comment>
<dbReference type="PROSITE" id="PS52040">
    <property type="entry name" value="TOPO_IIA"/>
    <property type="match status" value="1"/>
</dbReference>
<dbReference type="EC" id="5.6.2.2" evidence="9"/>
<dbReference type="PANTHER" id="PTHR43493:SF5">
    <property type="entry name" value="DNA GYRASE SUBUNIT A, CHLOROPLASTIC_MITOCHONDRIAL"/>
    <property type="match status" value="1"/>
</dbReference>
<dbReference type="CDD" id="cd00187">
    <property type="entry name" value="TOP4c"/>
    <property type="match status" value="1"/>
</dbReference>
<protein>
    <recommendedName>
        <fullName evidence="9">DNA gyrase subunit A</fullName>
        <ecNumber evidence="9">5.6.2.2</ecNumber>
    </recommendedName>
</protein>
<dbReference type="AlphaFoldDB" id="A0A286FFG1"/>
<evidence type="ECO:0000256" key="3">
    <source>
        <dbReference type="ARBA" id="ARBA00022741"/>
    </source>
</evidence>
<comment type="subcellular location">
    <subcellularLocation>
        <location evidence="9">Cytoplasm</location>
    </subcellularLocation>
</comment>
<dbReference type="Gene3D" id="2.120.10.90">
    <property type="entry name" value="DNA gyrase/topoisomerase IV, subunit A, C-terminal"/>
    <property type="match status" value="1"/>
</dbReference>
<keyword evidence="4 9" id="KW-0067">ATP-binding</keyword>
<comment type="miscellaneous">
    <text evidence="9">Few gyrases are as efficient as E.coli at forming negative supercoils. Not all organisms have 2 type II topoisomerases; in organisms with a single type II topoisomerase this enzyme also has to decatenate newly replicated chromosomes.</text>
</comment>
<dbReference type="SMART" id="SM00434">
    <property type="entry name" value="TOP4c"/>
    <property type="match status" value="1"/>
</dbReference>
<dbReference type="GO" id="GO:0005694">
    <property type="term" value="C:chromosome"/>
    <property type="evidence" value="ECO:0007669"/>
    <property type="project" value="InterPro"/>
</dbReference>
<sequence length="838" mass="93625">MADETPDLESPSNIIPINIEDEMRGAYIDYSMSVIISRALPDVRDGLKPVHRRVLFGMAELGVNYNKPHKKSARIVGEVLGKYHPHGDSSVYDTMVRMAQDWSLRYPLVDGQGNFGSIDGDSPAAMRYTEARLKRIADELLTDIYKETVDFQGNFDDSLQEPTVMPAKLPNLLLNGSSGIAVGMATNMAPHNLTEVVDGILAYLENSEITVEELMQFVKAPDFPTGATIYGMEGVKSAFKTGRGRVVMRAHATIEENRGKTQIIVTDVPYMVNKAVMLEKTAELINDKKIEGIMAFRDESDRDGLRVVYDLRKDAIPNVVLNNLYKHTALQSSFSINNVALVKGRPMMLNLKDMMKYYVEHRFEVITRRTQYELREAERRAHILEGLLIALDNIDAVIELIRSSRDPEVARTGLMERFSLSDLQAKAILEMRLQRLTGLERDKLQGEYDELMTVIADLKEILASEERKRQVIKEELTDIRTRYGDERRTEINPLGDGNISDLSLIADEDMVITISHEGYIKRTPTTEYRSQGRGGVGAKAASTKEEDFTEHLFTATMHNTLLAFTQKGRMYWLPVYELPEGSRISKGRPLANFINIESDDKVRAVINVTDLKNEDYINNNYIVMCTRKGTIKKTMLEAYSRPRQNGIIAITIDEDDQLLGVCMTNGDNDIVIASSAGKAVRFHESRVRPMGRTAAGVRGISLDDEDPTDHVIGMVCISTQDAQLLVVSRNGYGKRSDIDGYRITNRGAKGVGTLKVTEKVGRLVAVLDVADNDDLMIINKSGIAIRTPVDAINVIGRNTQGVRLIKLNEGDEISSVTKIKREEGEEIASVEPEAAVEE</sequence>
<reference evidence="14" key="1">
    <citation type="submission" date="2017-09" db="EMBL/GenBank/DDBJ databases">
        <authorList>
            <person name="Varghese N."/>
            <person name="Submissions S."/>
        </authorList>
    </citation>
    <scope>NUCLEOTIDE SEQUENCE [LARGE SCALE GENOMIC DNA]</scope>
    <source>
        <strain evidence="14">DSM 29961</strain>
    </source>
</reference>
<evidence type="ECO:0000256" key="10">
    <source>
        <dbReference type="PROSITE-ProRule" id="PRU01384"/>
    </source>
</evidence>
<keyword evidence="11" id="KW-0175">Coiled coil</keyword>
<dbReference type="InterPro" id="IPR050220">
    <property type="entry name" value="Type_II_DNA_Topoisomerases"/>
</dbReference>
<keyword evidence="7 9" id="KW-0413">Isomerase</keyword>
<dbReference type="NCBIfam" id="NF004044">
    <property type="entry name" value="PRK05561.1"/>
    <property type="match status" value="1"/>
</dbReference>
<evidence type="ECO:0000256" key="1">
    <source>
        <dbReference type="ARBA" id="ARBA00000185"/>
    </source>
</evidence>
<dbReference type="InterPro" id="IPR006691">
    <property type="entry name" value="GyrA/parC_rep"/>
</dbReference>
<keyword evidence="9" id="KW-0963">Cytoplasm</keyword>
<evidence type="ECO:0000256" key="9">
    <source>
        <dbReference type="HAMAP-Rule" id="MF_01897"/>
    </source>
</evidence>
<organism evidence="13 14">
    <name type="scientific">Spirosoma fluviale</name>
    <dbReference type="NCBI Taxonomy" id="1597977"/>
    <lineage>
        <taxon>Bacteria</taxon>
        <taxon>Pseudomonadati</taxon>
        <taxon>Bacteroidota</taxon>
        <taxon>Cytophagia</taxon>
        <taxon>Cytophagales</taxon>
        <taxon>Cytophagaceae</taxon>
        <taxon>Spirosoma</taxon>
    </lineage>
</organism>
<dbReference type="GO" id="GO:0006265">
    <property type="term" value="P:DNA topological change"/>
    <property type="evidence" value="ECO:0007669"/>
    <property type="project" value="UniProtKB-UniRule"/>
</dbReference>
<dbReference type="FunFam" id="1.10.268.10:FF:000001">
    <property type="entry name" value="DNA gyrase subunit A"/>
    <property type="match status" value="1"/>
</dbReference>
<dbReference type="SUPFAM" id="SSF56719">
    <property type="entry name" value="Type II DNA topoisomerase"/>
    <property type="match status" value="1"/>
</dbReference>
<evidence type="ECO:0000256" key="8">
    <source>
        <dbReference type="ARBA" id="ARBA00063644"/>
    </source>
</evidence>
<dbReference type="RefSeq" id="WP_097125551.1">
    <property type="nucleotide sequence ID" value="NZ_OCNH01000001.1"/>
</dbReference>
<gene>
    <name evidence="9" type="primary">gyrA</name>
    <name evidence="13" type="ORF">SAMN06269250_1974</name>
</gene>
<evidence type="ECO:0000259" key="12">
    <source>
        <dbReference type="PROSITE" id="PS52040"/>
    </source>
</evidence>
<keyword evidence="6 9" id="KW-0238">DNA-binding</keyword>
<keyword evidence="14" id="KW-1185">Reference proteome</keyword>
<dbReference type="Gene3D" id="3.90.199.10">
    <property type="entry name" value="Topoisomerase II, domain 5"/>
    <property type="match status" value="1"/>
</dbReference>
<keyword evidence="3 9" id="KW-0547">Nucleotide-binding</keyword>
<dbReference type="InterPro" id="IPR005743">
    <property type="entry name" value="GyrA"/>
</dbReference>
<comment type="function">
    <text evidence="9">A type II topoisomerase that negatively supercoils closed circular double-stranded (ds) DNA in an ATP-dependent manner to modulate DNA topology and maintain chromosomes in an underwound state. Negative supercoiling favors strand separation, and DNA replication, transcription, recombination and repair, all of which involve strand separation. Also able to catalyze the interconversion of other topological isomers of dsDNA rings, including catenanes and knotted rings. Type II topoisomerases break and join 2 DNA strands simultaneously in an ATP-dependent manner.</text>
</comment>
<dbReference type="EMBL" id="OCNH01000001">
    <property type="protein sequence ID" value="SOD81961.1"/>
    <property type="molecule type" value="Genomic_DNA"/>
</dbReference>
<evidence type="ECO:0000313" key="14">
    <source>
        <dbReference type="Proteomes" id="UP000219452"/>
    </source>
</evidence>
<dbReference type="HAMAP" id="MF_01897">
    <property type="entry name" value="GyrA"/>
    <property type="match status" value="1"/>
</dbReference>
<dbReference type="GO" id="GO:0006261">
    <property type="term" value="P:DNA-templated DNA replication"/>
    <property type="evidence" value="ECO:0007669"/>
    <property type="project" value="UniProtKB-UniRule"/>
</dbReference>